<dbReference type="STRING" id="525254.HMPREF0072_1544"/>
<protein>
    <submittedName>
        <fullName evidence="1">Uncharacterized protein</fullName>
    </submittedName>
</protein>
<keyword evidence="2" id="KW-1185">Reference proteome</keyword>
<evidence type="ECO:0000313" key="2">
    <source>
        <dbReference type="Proteomes" id="UP000005984"/>
    </source>
</evidence>
<accession>C2BGS4</accession>
<dbReference type="Proteomes" id="UP000005984">
    <property type="component" value="Unassembled WGS sequence"/>
</dbReference>
<dbReference type="AlphaFoldDB" id="C2BGS4"/>
<dbReference type="EMBL" id="ABYO01000244">
    <property type="protein sequence ID" value="EEI85920.1"/>
    <property type="molecule type" value="Genomic_DNA"/>
</dbReference>
<evidence type="ECO:0000313" key="1">
    <source>
        <dbReference type="EMBL" id="EEI85920.1"/>
    </source>
</evidence>
<sequence>MVREGAGAFTKGLHTWCGKRNELCRKIVDIFAENLEIFTNCINVLTMWRNYCKIINVK</sequence>
<comment type="caution">
    <text evidence="1">The sequence shown here is derived from an EMBL/GenBank/DDBJ whole genome shotgun (WGS) entry which is preliminary data.</text>
</comment>
<reference evidence="1 2" key="1">
    <citation type="submission" date="2008-10" db="EMBL/GenBank/DDBJ databases">
        <authorList>
            <person name="Qin X."/>
            <person name="Bachman B."/>
            <person name="Battles P."/>
            <person name="Bell A."/>
            <person name="Bess C."/>
            <person name="Bickham C."/>
            <person name="Chaboub L."/>
            <person name="Chen D."/>
            <person name="Coyle M."/>
            <person name="Deiros D.R."/>
            <person name="Dinh H."/>
            <person name="Forbes L."/>
            <person name="Fowler G."/>
            <person name="Francisco L."/>
            <person name="Fu Q."/>
            <person name="Gubbala S."/>
            <person name="Hale W."/>
            <person name="Han Y."/>
            <person name="Hemphill L."/>
            <person name="Highlander S.K."/>
            <person name="Hirani K."/>
            <person name="Hogues M."/>
            <person name="Jackson L."/>
            <person name="Jakkamsetti A."/>
            <person name="Javaid M."/>
            <person name="Jiang H."/>
            <person name="Korchina V."/>
            <person name="Kovar C."/>
            <person name="Lara F."/>
            <person name="Lee S."/>
            <person name="Mata R."/>
            <person name="Mathew T."/>
            <person name="Moen C."/>
            <person name="Morales K."/>
            <person name="Munidasa M."/>
            <person name="Nazareth L."/>
            <person name="Ngo R."/>
            <person name="Nguyen L."/>
            <person name="Okwuonu G."/>
            <person name="Ongeri F."/>
            <person name="Patil S."/>
            <person name="Petrosino J."/>
            <person name="Pham C."/>
            <person name="Pham P."/>
            <person name="Pu L.-L."/>
            <person name="Puazo M."/>
            <person name="Raj R."/>
            <person name="Reid J."/>
            <person name="Rouhana J."/>
            <person name="Saada N."/>
            <person name="Shang Y."/>
            <person name="Simmons D."/>
            <person name="Thornton R."/>
            <person name="Warren J."/>
            <person name="Weissenberger G."/>
            <person name="Zhang J."/>
            <person name="Zhang L."/>
            <person name="Zhou C."/>
            <person name="Zhu D."/>
            <person name="Muzny D."/>
            <person name="Worley K."/>
            <person name="Gibbs R."/>
        </authorList>
    </citation>
    <scope>NUCLEOTIDE SEQUENCE [LARGE SCALE GENOMIC DNA]</scope>
    <source>
        <strain evidence="1 2">ATCC 51172</strain>
    </source>
</reference>
<proteinExistence type="predicted"/>
<gene>
    <name evidence="1" type="ORF">HMPREF0072_1544</name>
</gene>
<name>C2BGS4_9FIRM</name>
<dbReference type="HOGENOM" id="CLU_2969215_0_0_9"/>
<organism evidence="1 2">
    <name type="scientific">Anaerococcus lactolyticus ATCC 51172</name>
    <dbReference type="NCBI Taxonomy" id="525254"/>
    <lineage>
        <taxon>Bacteria</taxon>
        <taxon>Bacillati</taxon>
        <taxon>Bacillota</taxon>
        <taxon>Tissierellia</taxon>
        <taxon>Tissierellales</taxon>
        <taxon>Peptoniphilaceae</taxon>
        <taxon>Anaerococcus</taxon>
    </lineage>
</organism>